<accession>A0A1T4WVL1</accession>
<name>A0A1T4WVL1_9GAMM</name>
<feature type="region of interest" description="Disordered" evidence="2">
    <location>
        <begin position="94"/>
        <end position="125"/>
    </location>
</feature>
<evidence type="ECO:0000313" key="6">
    <source>
        <dbReference type="Proteomes" id="UP000190460"/>
    </source>
</evidence>
<keyword evidence="1" id="KW-1188">Viral release from host cell</keyword>
<gene>
    <name evidence="5" type="ORF">SAMN02745130_02173</name>
</gene>
<protein>
    <submittedName>
        <fullName evidence="5">Uncharacterized protein YjcR</fullName>
    </submittedName>
</protein>
<dbReference type="Proteomes" id="UP000190460">
    <property type="component" value="Unassembled WGS sequence"/>
</dbReference>
<dbReference type="OrthoDB" id="8553810at2"/>
<dbReference type="InterPro" id="IPR027417">
    <property type="entry name" value="P-loop_NTPase"/>
</dbReference>
<feature type="domain" description="Terminase ATPase subunit N-terminal" evidence="3">
    <location>
        <begin position="7"/>
        <end position="57"/>
    </location>
</feature>
<dbReference type="AlphaFoldDB" id="A0A1T4WVL1"/>
<sequence length="599" mass="68041">MTSTHRRETAKQKFLAGERISDIARALDVSANTIAAWKRRYGWEALDAAGRVKNAIADKLQSLLANDDNSPAHQAKIDRYLGYLERAERIRSQPLETSSLPDAPHSTRDESTPKKKRGRPKASEKNLIDADQTQALLDAFEEAIFDYQREWFDVRFKDGRIILKSRQIGATYYFALEALIIAITTGRNQIFVSASKKQAAQFRRNIIRFVKKALDIDLQGDPMRLILPDHEAGEVYLHFLGTQVSSVQGYSGDLYLDECAWVRKFEDIQEVASAMALQAVYRETYFTTPSTMDHDFYKFWTGATYNQDRAKDEQITINISHAALKEGQDCPDGYWRQIVTIEDAIRKGCTLFNLDKVKRKYSPARYAMLCLCQFIDYAASVFNFKLLHAALVEIAEKWKDVKPLEARPLAETECWLGYDPSGEGDDAAALVVIAPPNSQYKKYRVVEVIRMDDADYQQQFEQVELLLKRYNITYMGIDHQGEGSGVYQQVVSKLFPTAEGIRYDPEIKTQMIIKLQTLLKRGLIEIDNVYLDDVLPALLAIQRSGTRGGLPTYTAKRSADTGHADVAWALLHALQNAEFETLIELETESGSDEESLLFF</sequence>
<dbReference type="InterPro" id="IPR035421">
    <property type="entry name" value="Terminase_6C"/>
</dbReference>
<reference evidence="5 6" key="1">
    <citation type="submission" date="2017-02" db="EMBL/GenBank/DDBJ databases">
        <authorList>
            <person name="Peterson S.W."/>
        </authorList>
    </citation>
    <scope>NUCLEOTIDE SEQUENCE [LARGE SCALE GENOMIC DNA]</scope>
    <source>
        <strain evidence="5 6">ATCC 49788</strain>
    </source>
</reference>
<dbReference type="Gene3D" id="3.40.50.300">
    <property type="entry name" value="P-loop containing nucleotide triphosphate hydrolases"/>
    <property type="match status" value="1"/>
</dbReference>
<organism evidence="5 6">
    <name type="scientific">Thiothrix eikelboomii</name>
    <dbReference type="NCBI Taxonomy" id="92487"/>
    <lineage>
        <taxon>Bacteria</taxon>
        <taxon>Pseudomonadati</taxon>
        <taxon>Pseudomonadota</taxon>
        <taxon>Gammaproteobacteria</taxon>
        <taxon>Thiotrichales</taxon>
        <taxon>Thiotrichaceae</taxon>
        <taxon>Thiothrix</taxon>
    </lineage>
</organism>
<evidence type="ECO:0000259" key="3">
    <source>
        <dbReference type="Pfam" id="PF06056"/>
    </source>
</evidence>
<dbReference type="Gene3D" id="3.30.420.240">
    <property type="match status" value="1"/>
</dbReference>
<dbReference type="Pfam" id="PF06056">
    <property type="entry name" value="Terminase_5"/>
    <property type="match status" value="1"/>
</dbReference>
<dbReference type="Pfam" id="PF17289">
    <property type="entry name" value="Terminase_6C"/>
    <property type="match status" value="1"/>
</dbReference>
<dbReference type="InterPro" id="IPR010332">
    <property type="entry name" value="ATPase_terminase-su_N"/>
</dbReference>
<feature type="domain" description="Terminase large subunit gp17-like C-terminal" evidence="4">
    <location>
        <begin position="417"/>
        <end position="576"/>
    </location>
</feature>
<dbReference type="STRING" id="92487.SAMN02745130_02173"/>
<evidence type="ECO:0000313" key="5">
    <source>
        <dbReference type="EMBL" id="SKA81167.1"/>
    </source>
</evidence>
<evidence type="ECO:0000256" key="1">
    <source>
        <dbReference type="ARBA" id="ARBA00022612"/>
    </source>
</evidence>
<keyword evidence="6" id="KW-1185">Reference proteome</keyword>
<evidence type="ECO:0000259" key="4">
    <source>
        <dbReference type="Pfam" id="PF17289"/>
    </source>
</evidence>
<proteinExistence type="predicted"/>
<evidence type="ECO:0000256" key="2">
    <source>
        <dbReference type="SAM" id="MobiDB-lite"/>
    </source>
</evidence>
<dbReference type="RefSeq" id="WP_078922650.1">
    <property type="nucleotide sequence ID" value="NZ_FUYB01000009.1"/>
</dbReference>
<dbReference type="EMBL" id="FUYB01000009">
    <property type="protein sequence ID" value="SKA81167.1"/>
    <property type="molecule type" value="Genomic_DNA"/>
</dbReference>
<dbReference type="Pfam" id="PF03237">
    <property type="entry name" value="Terminase_6N"/>
    <property type="match status" value="1"/>
</dbReference>